<accession>A0A3B0Y3M4</accession>
<feature type="transmembrane region" description="Helical" evidence="1">
    <location>
        <begin position="445"/>
        <end position="464"/>
    </location>
</feature>
<protein>
    <recommendedName>
        <fullName evidence="3">DUF3999 domain-containing protein</fullName>
    </recommendedName>
</protein>
<keyword evidence="1" id="KW-1133">Transmembrane helix</keyword>
<dbReference type="Gene3D" id="2.60.120.260">
    <property type="entry name" value="Galactose-binding domain-like"/>
    <property type="match status" value="1"/>
</dbReference>
<evidence type="ECO:0008006" key="3">
    <source>
        <dbReference type="Google" id="ProtNLM"/>
    </source>
</evidence>
<dbReference type="EMBL" id="UOFL01000079">
    <property type="protein sequence ID" value="VAW75318.1"/>
    <property type="molecule type" value="Genomic_DNA"/>
</dbReference>
<dbReference type="InterPro" id="IPR025060">
    <property type="entry name" value="DUF3999"/>
</dbReference>
<gene>
    <name evidence="2" type="ORF">MNBD_GAMMA12-2779</name>
</gene>
<dbReference type="AlphaFoldDB" id="A0A3B0Y3M4"/>
<name>A0A3B0Y3M4_9ZZZZ</name>
<evidence type="ECO:0000256" key="1">
    <source>
        <dbReference type="SAM" id="Phobius"/>
    </source>
</evidence>
<dbReference type="Pfam" id="PF13163">
    <property type="entry name" value="DUF3999"/>
    <property type="match status" value="1"/>
</dbReference>
<organism evidence="2">
    <name type="scientific">hydrothermal vent metagenome</name>
    <dbReference type="NCBI Taxonomy" id="652676"/>
    <lineage>
        <taxon>unclassified sequences</taxon>
        <taxon>metagenomes</taxon>
        <taxon>ecological metagenomes</taxon>
    </lineage>
</organism>
<reference evidence="2" key="1">
    <citation type="submission" date="2018-06" db="EMBL/GenBank/DDBJ databases">
        <authorList>
            <person name="Zhirakovskaya E."/>
        </authorList>
    </citation>
    <scope>NUCLEOTIDE SEQUENCE</scope>
</reference>
<keyword evidence="1" id="KW-0472">Membrane</keyword>
<proteinExistence type="predicted"/>
<keyword evidence="1" id="KW-0812">Transmembrane</keyword>
<evidence type="ECO:0000313" key="2">
    <source>
        <dbReference type="EMBL" id="VAW75318.1"/>
    </source>
</evidence>
<sequence>MKQLIKKPFLILAVLFSSSTYSVSESDFQFKANLITSGQHPLYQVIIPFHVYQGVRRQSLGDMRVLNADGVQLPHAIQNFEIKRRKSHKSLALPLFPIHGSKQRNSKDLSVSIGKNSSGTLVKVNSTDKTKDKSKVTMYIVDASQVHYYINALKFDWTNKNNSTIQSLVIEKSNDLKNWKIVKKGTLSQLKYLGHQLNRDSITLNRQKTRYFRISWTNIDNGFLIKSIHAQYYKINTKRQLSPRTRTLIAKKVKSPENDPAFVYYQGNVNAVIPINKIEITLPYDNMAVNAKILTQHTYWDYDYRRKKRIEKTDYRPIWKGVLYNIKTNKGQINNQKLSVQLNGKQAFFIKLPQSAIPKKLDQIQVKVYWTPHKLLFIAQGSKPYTLLYGSDKIDSTRFNFNSLVEMIKSTHGKTLIAKAAQFGQIQKNDSFIGISKKPEETFNLTHGVLWSIILLAVIFLGFMSRKISKQVYTSRD</sequence>